<dbReference type="OrthoDB" id="6021732at2759"/>
<name>A0A6S7J2F5_PARCT</name>
<dbReference type="Pfam" id="PF19283">
    <property type="entry name" value="APEH_N"/>
    <property type="match status" value="1"/>
</dbReference>
<dbReference type="InterPro" id="IPR045550">
    <property type="entry name" value="AARE_N"/>
</dbReference>
<accession>A0A6S7J2F5</accession>
<evidence type="ECO:0000259" key="3">
    <source>
        <dbReference type="Pfam" id="PF19283"/>
    </source>
</evidence>
<feature type="domain" description="Acylamino-acid-releasing enzyme N-terminal" evidence="3">
    <location>
        <begin position="7"/>
        <end position="322"/>
    </location>
</feature>
<proteinExistence type="inferred from homology"/>
<organism evidence="4 5">
    <name type="scientific">Paramuricea clavata</name>
    <name type="common">Red gorgonian</name>
    <name type="synonym">Violescent sea-whip</name>
    <dbReference type="NCBI Taxonomy" id="317549"/>
    <lineage>
        <taxon>Eukaryota</taxon>
        <taxon>Metazoa</taxon>
        <taxon>Cnidaria</taxon>
        <taxon>Anthozoa</taxon>
        <taxon>Octocorallia</taxon>
        <taxon>Malacalcyonacea</taxon>
        <taxon>Plexauridae</taxon>
        <taxon>Paramuricea</taxon>
    </lineage>
</organism>
<evidence type="ECO:0000313" key="5">
    <source>
        <dbReference type="Proteomes" id="UP001152795"/>
    </source>
</evidence>
<evidence type="ECO:0000256" key="2">
    <source>
        <dbReference type="ARBA" id="ARBA00022801"/>
    </source>
</evidence>
<keyword evidence="2" id="KW-0378">Hydrolase</keyword>
<dbReference type="Gene3D" id="2.120.10.30">
    <property type="entry name" value="TolB, C-terminal domain"/>
    <property type="match status" value="1"/>
</dbReference>
<comment type="caution">
    <text evidence="4">The sequence shown here is derived from an EMBL/GenBank/DDBJ whole genome shotgun (WGS) entry which is preliminary data.</text>
</comment>
<dbReference type="SUPFAM" id="SSF82171">
    <property type="entry name" value="DPP6 N-terminal domain-like"/>
    <property type="match status" value="1"/>
</dbReference>
<dbReference type="InterPro" id="IPR011042">
    <property type="entry name" value="6-blade_b-propeller_TolB-like"/>
</dbReference>
<sequence>MSELQKLQEEAVRLYRKCASIPSITKGTISVKNKTLTINSTWSQRNLELNNKRTFSRRFYYSLNDDSCFEDGKCFEEKFPRQIAAEQLCCESKSGQFQAVLRKIPADKNNKEETQNIEIWSSGGCLKCYTSDGVLDKHGKVNDDDTFGCFTWSPCERYLLYAAEKKLPKASSYFEVKKDEKTEDKVEKGNKFVFKEDWGEQLVGVHVTVLVVLDTEKDEVKVLDGIPDNISPGQAIWASDGNGVIFCGRDHEPYRLGLKYCHNRKSGIYYLSLDGKSCEMLSDGTESVSFPRLSPDGNKLIYVSRMLHGPHFCCKKILMYDWKTKTTRILVDEVDQPENGQSSIHYYFCSRNLE</sequence>
<evidence type="ECO:0000256" key="1">
    <source>
        <dbReference type="ARBA" id="ARBA00010040"/>
    </source>
</evidence>
<dbReference type="PANTHER" id="PTHR42776">
    <property type="entry name" value="SERINE PEPTIDASE S9 FAMILY MEMBER"/>
    <property type="match status" value="1"/>
</dbReference>
<comment type="similarity">
    <text evidence="1">Belongs to the peptidase S9C family.</text>
</comment>
<evidence type="ECO:0000313" key="4">
    <source>
        <dbReference type="EMBL" id="CAB4026125.1"/>
    </source>
</evidence>
<gene>
    <name evidence="4" type="ORF">PACLA_8A052231</name>
</gene>
<dbReference type="EMBL" id="CACRXK020014026">
    <property type="protein sequence ID" value="CAB4026125.1"/>
    <property type="molecule type" value="Genomic_DNA"/>
</dbReference>
<dbReference type="AlphaFoldDB" id="A0A6S7J2F5"/>
<reference evidence="4" key="1">
    <citation type="submission" date="2020-04" db="EMBL/GenBank/DDBJ databases">
        <authorList>
            <person name="Alioto T."/>
            <person name="Alioto T."/>
            <person name="Gomez Garrido J."/>
        </authorList>
    </citation>
    <scope>NUCLEOTIDE SEQUENCE</scope>
    <source>
        <strain evidence="4">A484AB</strain>
    </source>
</reference>
<dbReference type="Proteomes" id="UP001152795">
    <property type="component" value="Unassembled WGS sequence"/>
</dbReference>
<dbReference type="GO" id="GO:0004252">
    <property type="term" value="F:serine-type endopeptidase activity"/>
    <property type="evidence" value="ECO:0007669"/>
    <property type="project" value="TreeGrafter"/>
</dbReference>
<protein>
    <submittedName>
        <fullName evidence="4">Acylamino-acid-releasing enzyme-like</fullName>
    </submittedName>
</protein>
<dbReference type="PANTHER" id="PTHR42776:SF4">
    <property type="entry name" value="ACYLAMINO-ACID-RELEASING ENZYME"/>
    <property type="match status" value="1"/>
</dbReference>
<keyword evidence="5" id="KW-1185">Reference proteome</keyword>